<dbReference type="EMBL" id="JAUESC010000386">
    <property type="protein sequence ID" value="KAK0576665.1"/>
    <property type="molecule type" value="Genomic_DNA"/>
</dbReference>
<comment type="caution">
    <text evidence="1">The sequence shown here is derived from an EMBL/GenBank/DDBJ whole genome shotgun (WGS) entry which is preliminary data.</text>
</comment>
<accession>A0AA39RMG3</accession>
<protein>
    <submittedName>
        <fullName evidence="1">Uncharacterized protein</fullName>
    </submittedName>
</protein>
<organism evidence="1 2">
    <name type="scientific">Acer saccharum</name>
    <name type="common">Sugar maple</name>
    <dbReference type="NCBI Taxonomy" id="4024"/>
    <lineage>
        <taxon>Eukaryota</taxon>
        <taxon>Viridiplantae</taxon>
        <taxon>Streptophyta</taxon>
        <taxon>Embryophyta</taxon>
        <taxon>Tracheophyta</taxon>
        <taxon>Spermatophyta</taxon>
        <taxon>Magnoliopsida</taxon>
        <taxon>eudicotyledons</taxon>
        <taxon>Gunneridae</taxon>
        <taxon>Pentapetalae</taxon>
        <taxon>rosids</taxon>
        <taxon>malvids</taxon>
        <taxon>Sapindales</taxon>
        <taxon>Sapindaceae</taxon>
        <taxon>Hippocastanoideae</taxon>
        <taxon>Acereae</taxon>
        <taxon>Acer</taxon>
    </lineage>
</organism>
<keyword evidence="2" id="KW-1185">Reference proteome</keyword>
<gene>
    <name evidence="1" type="ORF">LWI29_021434</name>
</gene>
<proteinExistence type="predicted"/>
<reference evidence="1" key="1">
    <citation type="journal article" date="2022" name="Plant J.">
        <title>Strategies of tolerance reflected in two North American maple genomes.</title>
        <authorList>
            <person name="McEvoy S.L."/>
            <person name="Sezen U.U."/>
            <person name="Trouern-Trend A."/>
            <person name="McMahon S.M."/>
            <person name="Schaberg P.G."/>
            <person name="Yang J."/>
            <person name="Wegrzyn J.L."/>
            <person name="Swenson N.G."/>
        </authorList>
    </citation>
    <scope>NUCLEOTIDE SEQUENCE</scope>
    <source>
        <strain evidence="1">NS2018</strain>
    </source>
</reference>
<dbReference type="AlphaFoldDB" id="A0AA39RMG3"/>
<name>A0AA39RMG3_ACESA</name>
<evidence type="ECO:0000313" key="1">
    <source>
        <dbReference type="EMBL" id="KAK0576665.1"/>
    </source>
</evidence>
<dbReference type="Proteomes" id="UP001168877">
    <property type="component" value="Unassembled WGS sequence"/>
</dbReference>
<reference evidence="1" key="2">
    <citation type="submission" date="2023-06" db="EMBL/GenBank/DDBJ databases">
        <authorList>
            <person name="Swenson N.G."/>
            <person name="Wegrzyn J.L."/>
            <person name="Mcevoy S.L."/>
        </authorList>
    </citation>
    <scope>NUCLEOTIDE SEQUENCE</scope>
    <source>
        <strain evidence="1">NS2018</strain>
        <tissue evidence="1">Leaf</tissue>
    </source>
</reference>
<evidence type="ECO:0000313" key="2">
    <source>
        <dbReference type="Proteomes" id="UP001168877"/>
    </source>
</evidence>
<sequence length="66" mass="7328">MSRSSSFNDTSNQGCTHKPLFKVASLDFLFWNSQSTSEKDQKISNHPDSAASRMITNVDNGVYSLV</sequence>